<gene>
    <name evidence="2" type="ORF">ENSA7_45370</name>
</gene>
<comment type="caution">
    <text evidence="2">The sequence shown here is derived from an EMBL/GenBank/DDBJ whole genome shotgun (WGS) entry which is preliminary data.</text>
</comment>
<proteinExistence type="predicted"/>
<keyword evidence="1" id="KW-0812">Transmembrane</keyword>
<evidence type="ECO:0000313" key="3">
    <source>
        <dbReference type="Proteomes" id="UP000238823"/>
    </source>
</evidence>
<reference evidence="2 3" key="1">
    <citation type="submission" date="2018-03" db="EMBL/GenBank/DDBJ databases">
        <title>Draft Genome Sequences of the Obligatory Marine Myxobacteria Enhygromyxa salina SWB007.</title>
        <authorList>
            <person name="Poehlein A."/>
            <person name="Moghaddam J.A."/>
            <person name="Harms H."/>
            <person name="Alanjari M."/>
            <person name="Koenig G.M."/>
            <person name="Daniel R."/>
            <person name="Schaeberle T.F."/>
        </authorList>
    </citation>
    <scope>NUCLEOTIDE SEQUENCE [LARGE SCALE GENOMIC DNA]</scope>
    <source>
        <strain evidence="2 3">SWB007</strain>
    </source>
</reference>
<name>A0A2S9YKK8_9BACT</name>
<dbReference type="EMBL" id="PVNL01000092">
    <property type="protein sequence ID" value="PRQ05647.1"/>
    <property type="molecule type" value="Genomic_DNA"/>
</dbReference>
<evidence type="ECO:0000313" key="2">
    <source>
        <dbReference type="EMBL" id="PRQ05647.1"/>
    </source>
</evidence>
<feature type="transmembrane region" description="Helical" evidence="1">
    <location>
        <begin position="20"/>
        <end position="40"/>
    </location>
</feature>
<keyword evidence="1" id="KW-0472">Membrane</keyword>
<accession>A0A2S9YKK8</accession>
<protein>
    <submittedName>
        <fullName evidence="2">Uncharacterized protein</fullName>
    </submittedName>
</protein>
<dbReference type="OrthoDB" id="5486252at2"/>
<dbReference type="AlphaFoldDB" id="A0A2S9YKK8"/>
<organism evidence="2 3">
    <name type="scientific">Enhygromyxa salina</name>
    <dbReference type="NCBI Taxonomy" id="215803"/>
    <lineage>
        <taxon>Bacteria</taxon>
        <taxon>Pseudomonadati</taxon>
        <taxon>Myxococcota</taxon>
        <taxon>Polyangia</taxon>
        <taxon>Nannocystales</taxon>
        <taxon>Nannocystaceae</taxon>
        <taxon>Enhygromyxa</taxon>
    </lineage>
</organism>
<dbReference type="Proteomes" id="UP000238823">
    <property type="component" value="Unassembled WGS sequence"/>
</dbReference>
<keyword evidence="1" id="KW-1133">Transmembrane helix</keyword>
<sequence>MAAEFDPADSLVARTKSSPFVSVIAVVAVVGVASAAWWMFGRGKGEAEDPARVLIVGPTPELAGFLEREGFDVDHLSVGEAIGQGQRLDASLDDLGAMLEYADQHGIGYLALNMAHGEQYELTSVDPDVGPAPAGTTFAVVSVGDLGNTVSYGGVVPEVEHDKPAGEQVGLLLALFGQPEIAKARDQQADNDLMIRFGSAGTVEDVVEYEKGQETMRRQVAAWAELANKERGEPKPSEIAGAYEQLRGWPLANGTVLLASGRGGWHSKTGRESEWETAELAPSFDAELTVVATDALGERLACDGLPDTVSIPAGMAVAPAGDALLIPTDRWVADLWVLTGPACSFEKRDPIRRLDGGELGVPRASGRTAQALGGRLMWADAKMRAYRQVQIDGVELRELELSWANDEIVVVPAALDHAVAAGARARRLAAAAELDGDAATVAAVNPAPLPANGDALIFVRLPAVDQDDQMEATVVPVEWLVPGADASSLAIRQVFAQPEADGRLAAIALVDTPDAARLVSLTLAAVGPHWQDVLATDYDLAAATRPAAASEDPPLRVMAPTTEVPRDAHNLAVSPTGEYATWTATFGETDPDSPVANFEIMLLALGLETPAAAVRMTDNDRSDLRPRFAGARGEVLVFDSAYAGAPTLPELEALRALPIPP</sequence>
<evidence type="ECO:0000256" key="1">
    <source>
        <dbReference type="SAM" id="Phobius"/>
    </source>
</evidence>
<dbReference type="RefSeq" id="WP_106091465.1">
    <property type="nucleotide sequence ID" value="NZ_PVNL01000092.1"/>
</dbReference>